<dbReference type="CDD" id="cd18186">
    <property type="entry name" value="BTB_POZ_ZBTB_KLHL-like"/>
    <property type="match status" value="1"/>
</dbReference>
<dbReference type="InterPro" id="IPR000210">
    <property type="entry name" value="BTB/POZ_dom"/>
</dbReference>
<accession>A0A194XR79</accession>
<feature type="region of interest" description="Disordered" evidence="1">
    <location>
        <begin position="140"/>
        <end position="200"/>
    </location>
</feature>
<sequence length="435" mass="48992">MARTRGADRPETSLDAAMRAPSTTTPDVVVLDFIEEEVKPKYTADPKKDLWLSTVDGRYSSPIIPVRVGPHAETFPVHKAILTKSEYFSKAIDGKFREADDQAIDLPEEDPNIFSFVVAWLYEEKFIPIKSMSTALVAEPDKGKGREDADEDMSGSESVSDSTGTGSDNSARIRRRRRRRAQRAFENERRKQPGRHRPSCNCAACTSEMMGPPCWSCGASRNPPPLRHRGGPPPPAHAFHPNGFPRGPVGPPQRRTRDRRRVHRAEEVVIIDEPFNVAGDRMAPEDLRTWSLAYSLSIDVYVCAERYLMQDFKAAIAGFIINSFEVAGLEAAVPTVLYSCKTLQNGVSPVDPLLKKVLSRVGFLQARLGKNFPDETHIFFSDNPDLPHLIMKEMIERIEEDRPDNLPPMDAPHRYFGTGPDEMFMQGHRHRDPFW</sequence>
<name>A0A194XR79_MOLSC</name>
<feature type="region of interest" description="Disordered" evidence="1">
    <location>
        <begin position="231"/>
        <end position="262"/>
    </location>
</feature>
<dbReference type="Gene3D" id="3.30.710.10">
    <property type="entry name" value="Potassium Channel Kv1.1, Chain A"/>
    <property type="match status" value="1"/>
</dbReference>
<dbReference type="Proteomes" id="UP000070700">
    <property type="component" value="Unassembled WGS sequence"/>
</dbReference>
<dbReference type="Pfam" id="PF00651">
    <property type="entry name" value="BTB"/>
    <property type="match status" value="1"/>
</dbReference>
<dbReference type="EMBL" id="KQ947406">
    <property type="protein sequence ID" value="KUJ22559.1"/>
    <property type="molecule type" value="Genomic_DNA"/>
</dbReference>
<evidence type="ECO:0000313" key="3">
    <source>
        <dbReference type="EMBL" id="KUJ22559.1"/>
    </source>
</evidence>
<dbReference type="SUPFAM" id="SSF54695">
    <property type="entry name" value="POZ domain"/>
    <property type="match status" value="1"/>
</dbReference>
<dbReference type="PANTHER" id="PTHR47843:SF6">
    <property type="entry name" value="BTB DOMAIN-CONTAINING PROTEIN"/>
    <property type="match status" value="1"/>
</dbReference>
<protein>
    <recommendedName>
        <fullName evidence="2">BTB domain-containing protein</fullName>
    </recommendedName>
</protein>
<dbReference type="OrthoDB" id="6359816at2759"/>
<evidence type="ECO:0000313" key="4">
    <source>
        <dbReference type="Proteomes" id="UP000070700"/>
    </source>
</evidence>
<dbReference type="AlphaFoldDB" id="A0A194XR79"/>
<feature type="compositionally biased region" description="Polar residues" evidence="1">
    <location>
        <begin position="155"/>
        <end position="170"/>
    </location>
</feature>
<feature type="region of interest" description="Disordered" evidence="1">
    <location>
        <begin position="1"/>
        <end position="23"/>
    </location>
</feature>
<dbReference type="GeneID" id="28823851"/>
<evidence type="ECO:0000256" key="1">
    <source>
        <dbReference type="SAM" id="MobiDB-lite"/>
    </source>
</evidence>
<dbReference type="InterPro" id="IPR011333">
    <property type="entry name" value="SKP1/BTB/POZ_sf"/>
</dbReference>
<organism evidence="3 4">
    <name type="scientific">Mollisia scopiformis</name>
    <name type="common">Conifer needle endophyte fungus</name>
    <name type="synonym">Phialocephala scopiformis</name>
    <dbReference type="NCBI Taxonomy" id="149040"/>
    <lineage>
        <taxon>Eukaryota</taxon>
        <taxon>Fungi</taxon>
        <taxon>Dikarya</taxon>
        <taxon>Ascomycota</taxon>
        <taxon>Pezizomycotina</taxon>
        <taxon>Leotiomycetes</taxon>
        <taxon>Helotiales</taxon>
        <taxon>Mollisiaceae</taxon>
        <taxon>Mollisia</taxon>
    </lineage>
</organism>
<dbReference type="PROSITE" id="PS50097">
    <property type="entry name" value="BTB"/>
    <property type="match status" value="1"/>
</dbReference>
<dbReference type="STRING" id="149040.A0A194XR79"/>
<feature type="compositionally biased region" description="Basic and acidic residues" evidence="1">
    <location>
        <begin position="1"/>
        <end position="12"/>
    </location>
</feature>
<reference evidence="3 4" key="1">
    <citation type="submission" date="2015-10" db="EMBL/GenBank/DDBJ databases">
        <title>Full genome of DAOMC 229536 Phialocephala scopiformis, a fungal endophyte of spruce producing the potent anti-insectan compound rugulosin.</title>
        <authorList>
            <consortium name="DOE Joint Genome Institute"/>
            <person name="Walker A.K."/>
            <person name="Frasz S.L."/>
            <person name="Seifert K.A."/>
            <person name="Miller J.D."/>
            <person name="Mondo S.J."/>
            <person name="Labutti K."/>
            <person name="Lipzen A."/>
            <person name="Dockter R."/>
            <person name="Kennedy M."/>
            <person name="Grigoriev I.V."/>
            <person name="Spatafora J.W."/>
        </authorList>
    </citation>
    <scope>NUCLEOTIDE SEQUENCE [LARGE SCALE GENOMIC DNA]</scope>
    <source>
        <strain evidence="3 4">CBS 120377</strain>
    </source>
</reference>
<proteinExistence type="predicted"/>
<dbReference type="KEGG" id="psco:LY89DRAFT_680696"/>
<dbReference type="RefSeq" id="XP_018076914.1">
    <property type="nucleotide sequence ID" value="XM_018214125.1"/>
</dbReference>
<feature type="compositionally biased region" description="Basic residues" evidence="1">
    <location>
        <begin position="172"/>
        <end position="182"/>
    </location>
</feature>
<gene>
    <name evidence="3" type="ORF">LY89DRAFT_680696</name>
</gene>
<dbReference type="InParanoid" id="A0A194XR79"/>
<keyword evidence="4" id="KW-1185">Reference proteome</keyword>
<feature type="domain" description="BTB" evidence="2">
    <location>
        <begin position="60"/>
        <end position="125"/>
    </location>
</feature>
<dbReference type="PANTHER" id="PTHR47843">
    <property type="entry name" value="BTB DOMAIN-CONTAINING PROTEIN-RELATED"/>
    <property type="match status" value="1"/>
</dbReference>
<evidence type="ECO:0000259" key="2">
    <source>
        <dbReference type="PROSITE" id="PS50097"/>
    </source>
</evidence>